<evidence type="ECO:0000259" key="3">
    <source>
        <dbReference type="PROSITE" id="PS50977"/>
    </source>
</evidence>
<dbReference type="InterPro" id="IPR050109">
    <property type="entry name" value="HTH-type_TetR-like_transc_reg"/>
</dbReference>
<dbReference type="Gene3D" id="1.10.357.10">
    <property type="entry name" value="Tetracycline Repressor, domain 2"/>
    <property type="match status" value="1"/>
</dbReference>
<dbReference type="InterPro" id="IPR001647">
    <property type="entry name" value="HTH_TetR"/>
</dbReference>
<dbReference type="PROSITE" id="PS50977">
    <property type="entry name" value="HTH_TETR_2"/>
    <property type="match status" value="1"/>
</dbReference>
<accession>A0A7W5FAU1</accession>
<dbReference type="AlphaFoldDB" id="A0A7W5FAU1"/>
<dbReference type="Pfam" id="PF00440">
    <property type="entry name" value="TetR_N"/>
    <property type="match status" value="1"/>
</dbReference>
<feature type="domain" description="HTH tetR-type" evidence="3">
    <location>
        <begin position="10"/>
        <end position="70"/>
    </location>
</feature>
<dbReference type="GO" id="GO:0000976">
    <property type="term" value="F:transcription cis-regulatory region binding"/>
    <property type="evidence" value="ECO:0007669"/>
    <property type="project" value="TreeGrafter"/>
</dbReference>
<gene>
    <name evidence="4" type="ORF">FHS12_004497</name>
</gene>
<evidence type="ECO:0000313" key="5">
    <source>
        <dbReference type="Proteomes" id="UP000577707"/>
    </source>
</evidence>
<dbReference type="SUPFAM" id="SSF46689">
    <property type="entry name" value="Homeodomain-like"/>
    <property type="match status" value="1"/>
</dbReference>
<evidence type="ECO:0000256" key="1">
    <source>
        <dbReference type="ARBA" id="ARBA00023125"/>
    </source>
</evidence>
<keyword evidence="5" id="KW-1185">Reference proteome</keyword>
<dbReference type="PRINTS" id="PR00455">
    <property type="entry name" value="HTHTETR"/>
</dbReference>
<reference evidence="4 5" key="1">
    <citation type="submission" date="2020-08" db="EMBL/GenBank/DDBJ databases">
        <title>Genomic Encyclopedia of Type Strains, Phase III (KMG-III): the genomes of soil and plant-associated and newly described type strains.</title>
        <authorList>
            <person name="Whitman W."/>
        </authorList>
    </citation>
    <scope>NUCLEOTIDE SEQUENCE [LARGE SCALE GENOMIC DNA]</scope>
    <source>
        <strain evidence="4 5">CECT 3302</strain>
    </source>
</reference>
<dbReference type="GO" id="GO:0003700">
    <property type="term" value="F:DNA-binding transcription factor activity"/>
    <property type="evidence" value="ECO:0007669"/>
    <property type="project" value="TreeGrafter"/>
</dbReference>
<organism evidence="4 5">
    <name type="scientific">Nocardioides albus</name>
    <dbReference type="NCBI Taxonomy" id="1841"/>
    <lineage>
        <taxon>Bacteria</taxon>
        <taxon>Bacillati</taxon>
        <taxon>Actinomycetota</taxon>
        <taxon>Actinomycetes</taxon>
        <taxon>Propionibacteriales</taxon>
        <taxon>Nocardioidaceae</taxon>
        <taxon>Nocardioides</taxon>
    </lineage>
</organism>
<dbReference type="InterPro" id="IPR009057">
    <property type="entry name" value="Homeodomain-like_sf"/>
</dbReference>
<protein>
    <submittedName>
        <fullName evidence="4">AcrR family transcriptional regulator</fullName>
    </submittedName>
</protein>
<dbReference type="PANTHER" id="PTHR30055:SF226">
    <property type="entry name" value="HTH-TYPE TRANSCRIPTIONAL REGULATOR PKSA"/>
    <property type="match status" value="1"/>
</dbReference>
<proteinExistence type="predicted"/>
<dbReference type="PANTHER" id="PTHR30055">
    <property type="entry name" value="HTH-TYPE TRANSCRIPTIONAL REGULATOR RUTR"/>
    <property type="match status" value="1"/>
</dbReference>
<feature type="DNA-binding region" description="H-T-H motif" evidence="2">
    <location>
        <begin position="33"/>
        <end position="52"/>
    </location>
</feature>
<evidence type="ECO:0000313" key="4">
    <source>
        <dbReference type="EMBL" id="MBB3091527.1"/>
    </source>
</evidence>
<keyword evidence="1 2" id="KW-0238">DNA-binding</keyword>
<evidence type="ECO:0000256" key="2">
    <source>
        <dbReference type="PROSITE-ProRule" id="PRU00335"/>
    </source>
</evidence>
<dbReference type="RefSeq" id="WP_183549837.1">
    <property type="nucleotide sequence ID" value="NZ_BMQT01000012.1"/>
</dbReference>
<name>A0A7W5FAU1_9ACTN</name>
<sequence>MANLRAAQKAMTRQLLLDAAMDRFVASGYAATTIDEIASAAGTTRVTFYAYFRSKSEVIKALITERLEDDLAQLRSPKGSSLGGLADAVAAGTREQLGAWIRQAMARWPGVRPIVTIARAAQAVDPDLTHIVDAWTDETIEDVSAGLDKADRFDADSRRLRGALAVAQLDYLFQRWADGFWGVEQDRMCDLVTESWFQLLGDPDQTSPSR</sequence>
<dbReference type="EMBL" id="JACHXG010000011">
    <property type="protein sequence ID" value="MBB3091527.1"/>
    <property type="molecule type" value="Genomic_DNA"/>
</dbReference>
<comment type="caution">
    <text evidence="4">The sequence shown here is derived from an EMBL/GenBank/DDBJ whole genome shotgun (WGS) entry which is preliminary data.</text>
</comment>
<dbReference type="Proteomes" id="UP000577707">
    <property type="component" value="Unassembled WGS sequence"/>
</dbReference>